<organism evidence="1 2">
    <name type="scientific">Rhizophagus clarus</name>
    <dbReference type="NCBI Taxonomy" id="94130"/>
    <lineage>
        <taxon>Eukaryota</taxon>
        <taxon>Fungi</taxon>
        <taxon>Fungi incertae sedis</taxon>
        <taxon>Mucoromycota</taxon>
        <taxon>Glomeromycotina</taxon>
        <taxon>Glomeromycetes</taxon>
        <taxon>Glomerales</taxon>
        <taxon>Glomeraceae</taxon>
        <taxon>Rhizophagus</taxon>
    </lineage>
</organism>
<evidence type="ECO:0000313" key="1">
    <source>
        <dbReference type="EMBL" id="GES93615.1"/>
    </source>
</evidence>
<dbReference type="Proteomes" id="UP000615446">
    <property type="component" value="Unassembled WGS sequence"/>
</dbReference>
<dbReference type="EMBL" id="BLAL01000228">
    <property type="protein sequence ID" value="GES93615.1"/>
    <property type="molecule type" value="Genomic_DNA"/>
</dbReference>
<dbReference type="OrthoDB" id="2313785at2759"/>
<evidence type="ECO:0000313" key="2">
    <source>
        <dbReference type="Proteomes" id="UP000615446"/>
    </source>
</evidence>
<keyword evidence="1" id="KW-0808">Transferase</keyword>
<proteinExistence type="predicted"/>
<comment type="caution">
    <text evidence="1">The sequence shown here is derived from an EMBL/GenBank/DDBJ whole genome shotgun (WGS) entry which is preliminary data.</text>
</comment>
<gene>
    <name evidence="1" type="ORF">RCL2_002036100</name>
</gene>
<keyword evidence="1" id="KW-0418">Kinase</keyword>
<reference evidence="1" key="1">
    <citation type="submission" date="2019-10" db="EMBL/GenBank/DDBJ databases">
        <title>Conservation and host-specific expression of non-tandemly repeated heterogenous ribosome RNA gene in arbuscular mycorrhizal fungi.</title>
        <authorList>
            <person name="Maeda T."/>
            <person name="Kobayashi Y."/>
            <person name="Nakagawa T."/>
            <person name="Ezawa T."/>
            <person name="Yamaguchi K."/>
            <person name="Bino T."/>
            <person name="Nishimoto Y."/>
            <person name="Shigenobu S."/>
            <person name="Kawaguchi M."/>
        </authorList>
    </citation>
    <scope>NUCLEOTIDE SEQUENCE</scope>
    <source>
        <strain evidence="1">HR1</strain>
    </source>
</reference>
<accession>A0A8H3LX93</accession>
<dbReference type="AlphaFoldDB" id="A0A8H3LX93"/>
<dbReference type="GO" id="GO:0016301">
    <property type="term" value="F:kinase activity"/>
    <property type="evidence" value="ECO:0007669"/>
    <property type="project" value="UniProtKB-KW"/>
</dbReference>
<sequence length="928" mass="110294">MVLCKKCGGYFDEWCKSCQLNDLKKNFKNWTSRNKKIDNLIREMQLKINSYNDSIFEWIPYYQFHTVKKVNRSLYTIIWKDGPLCYNTSEGKYIRKQNESVILKYLYDPQNVINEVKSYDFNNLYGISQNLTKSYIIVLKDKYCVTCGKEYTSIDNKWCKLCLINELNFKYRINGNEKIESCNDTIFEWIPYSQFENIKEGKQNKSVILKHLYDPQNVINEVKSYDFNDLYGLCQNLNTKSCFIVLRDKYCVTCGEEYTSIDNKWCKLCLMNDLNLKNWTSGNEEIDNLIHEMQLKIKTCDDTIFEWIPYSQKKYIRCPNENVNLKYSYDYKNIINEVKLSHHFNELYGISQDPITKNYFIVLKDTYHITCDKEYMSINNELCRPCLINDLNLKNWTSGSEKIDNFIQEIQLKINSHKDTIFEWIPYNQFSDFIFMSELCIAIWKDDPLYFDIGGRKYTRNEGKKVALKYVLNVQDIVDEYSIYDRVDIKIFGISRNPDTKDYIFVLEDVYCIKCAKKYTIKDTKWCSTCKIRYSGNAIIDDLIQKIQTKIGSYDTFEWIPYDQFNNIKEIDKGKVYLALWKNGSLHYYNKNEYKTIQYEKVALKCICNLHNITNEFSKMKTHSDCKIYGISQNPDTENYFMVLEIRYYRDCDQCADDKLCEMCRINYFKKSFTDCNNENEKIDNLIEKMQLKNGHNGIVFEWIPYNQFNNIKEMDKCDFINIYSAVWENGPSYYGKNKYIRNKNKYKRVTLKDIYNSQDITNEFLNEYGIQYSQNEVVDKLIREMQVKINSHDDIIFEWVPYSLFDNIREVGKGGFATVKAYSVSKYATGKQPFSKCAHDQYLALNICNGIRPEINEPEVPKCYEAEEYRKSHLTSFDDNERLTTHPQAFYTSRLLNPYTKDLPKDDNPKDDNICNNSLEVIDFTEL</sequence>
<name>A0A8H3LX93_9GLOM</name>
<protein>
    <submittedName>
        <fullName evidence="1">Kinase-like domain-containing protein</fullName>
    </submittedName>
</protein>